<dbReference type="eggNOG" id="ENOG502ZR5G">
    <property type="taxonomic scope" value="Bacteria"/>
</dbReference>
<proteinExistence type="predicted"/>
<gene>
    <name evidence="1" type="ordered locus">SYNW0638</name>
</gene>
<dbReference type="Pfam" id="PF09366">
    <property type="entry name" value="DUF1997"/>
    <property type="match status" value="1"/>
</dbReference>
<dbReference type="InterPro" id="IPR018971">
    <property type="entry name" value="DUF1997"/>
</dbReference>
<dbReference type="AlphaFoldDB" id="Q7U8I0"/>
<evidence type="ECO:0000313" key="1">
    <source>
        <dbReference type="EMBL" id="CAE07153.1"/>
    </source>
</evidence>
<organism evidence="1 2">
    <name type="scientific">Parasynechococcus marenigrum (strain WH8102)</name>
    <dbReference type="NCBI Taxonomy" id="84588"/>
    <lineage>
        <taxon>Bacteria</taxon>
        <taxon>Bacillati</taxon>
        <taxon>Cyanobacteriota</taxon>
        <taxon>Cyanophyceae</taxon>
        <taxon>Synechococcales</taxon>
        <taxon>Prochlorococcaceae</taxon>
        <taxon>Parasynechococcus</taxon>
        <taxon>Parasynechococcus marenigrum</taxon>
    </lineage>
</organism>
<protein>
    <recommendedName>
        <fullName evidence="3">DUF1997 domain-containing protein</fullName>
    </recommendedName>
</protein>
<dbReference type="RefSeq" id="WP_011127505.1">
    <property type="nucleotide sequence ID" value="NC_005070.1"/>
</dbReference>
<name>Q7U8I0_PARMW</name>
<keyword evidence="2" id="KW-1185">Reference proteome</keyword>
<dbReference type="HOGENOM" id="CLU_1481295_0_0_3"/>
<dbReference type="Proteomes" id="UP000001422">
    <property type="component" value="Chromosome"/>
</dbReference>
<evidence type="ECO:0008006" key="3">
    <source>
        <dbReference type="Google" id="ProtNLM"/>
    </source>
</evidence>
<sequence>MPFACLAEASHCCTVALPGGEKAVLRRFFQRPKRSMAALLTRQRMDCKGDGRFLYASRPFQILRFEIRPEVLFAAHWSDQSQGLEIAFEDCWIHGLGAMQNAIRFECTALLVPKQEGVEAQARAAVVLSSDSPLIALPNGLRRRLAERALQLVFARLERRCQGGLKRALLNWIAEDAMGCIDRNRES</sequence>
<dbReference type="EMBL" id="BX569690">
    <property type="protein sequence ID" value="CAE07153.1"/>
    <property type="molecule type" value="Genomic_DNA"/>
</dbReference>
<evidence type="ECO:0000313" key="2">
    <source>
        <dbReference type="Proteomes" id="UP000001422"/>
    </source>
</evidence>
<dbReference type="KEGG" id="syw:SYNW0638"/>
<reference evidence="1 2" key="1">
    <citation type="journal article" date="2003" name="Nature">
        <title>The genome of a motile marine Synechococcus.</title>
        <authorList>
            <person name="Palenik B."/>
            <person name="Brahamsha B."/>
            <person name="Larimer F."/>
            <person name="Land M."/>
            <person name="Hauser L."/>
            <person name="Chain P."/>
            <person name="Lamerdin J."/>
            <person name="Regala W."/>
            <person name="Allen E.A."/>
            <person name="McCarren J."/>
            <person name="Paulsen I."/>
            <person name="Dufresne A."/>
            <person name="Partensky F."/>
            <person name="Webb E."/>
            <person name="Waterbury J."/>
        </authorList>
    </citation>
    <scope>NUCLEOTIDE SEQUENCE [LARGE SCALE GENOMIC DNA]</scope>
    <source>
        <strain evidence="1 2">WH8102</strain>
    </source>
</reference>
<dbReference type="STRING" id="84588.SYNW0638"/>
<accession>Q7U8I0</accession>